<dbReference type="GO" id="GO:0005634">
    <property type="term" value="C:nucleus"/>
    <property type="evidence" value="ECO:0007669"/>
    <property type="project" value="TreeGrafter"/>
</dbReference>
<protein>
    <recommendedName>
        <fullName evidence="3">BTB domain-containing protein</fullName>
    </recommendedName>
</protein>
<accession>N1QS60</accession>
<organism evidence="2">
    <name type="scientific">Aegilops tauschii</name>
    <name type="common">Tausch's goatgrass</name>
    <name type="synonym">Aegilops squarrosa</name>
    <dbReference type="NCBI Taxonomy" id="37682"/>
    <lineage>
        <taxon>Eukaryota</taxon>
        <taxon>Viridiplantae</taxon>
        <taxon>Streptophyta</taxon>
        <taxon>Embryophyta</taxon>
        <taxon>Tracheophyta</taxon>
        <taxon>Spermatophyta</taxon>
        <taxon>Magnoliopsida</taxon>
        <taxon>Liliopsida</taxon>
        <taxon>Poales</taxon>
        <taxon>Poaceae</taxon>
        <taxon>BOP clade</taxon>
        <taxon>Pooideae</taxon>
        <taxon>Triticodae</taxon>
        <taxon>Triticeae</taxon>
        <taxon>Triticinae</taxon>
        <taxon>Aegilops</taxon>
    </lineage>
</organism>
<feature type="region of interest" description="Disordered" evidence="1">
    <location>
        <begin position="282"/>
        <end position="309"/>
    </location>
</feature>
<dbReference type="PANTHER" id="PTHR46336">
    <property type="entry name" value="OS02G0260700 PROTEIN"/>
    <property type="match status" value="1"/>
</dbReference>
<dbReference type="GO" id="GO:0010114">
    <property type="term" value="P:response to red light"/>
    <property type="evidence" value="ECO:0007669"/>
    <property type="project" value="TreeGrafter"/>
</dbReference>
<dbReference type="EnsemblPlants" id="EMT00482">
    <property type="protein sequence ID" value="EMT00482"/>
    <property type="gene ID" value="F775_17303"/>
</dbReference>
<reference evidence="2" key="1">
    <citation type="submission" date="2015-06" db="UniProtKB">
        <authorList>
            <consortium name="EnsemblPlants"/>
        </authorList>
    </citation>
    <scope>IDENTIFICATION</scope>
</reference>
<evidence type="ECO:0008006" key="3">
    <source>
        <dbReference type="Google" id="ProtNLM"/>
    </source>
</evidence>
<name>N1QS60_AEGTA</name>
<dbReference type="PANTHER" id="PTHR46336:SF21">
    <property type="entry name" value="OS02G0260700 PROTEIN"/>
    <property type="match status" value="1"/>
</dbReference>
<proteinExistence type="predicted"/>
<evidence type="ECO:0000313" key="2">
    <source>
        <dbReference type="EnsemblPlants" id="EMT00482"/>
    </source>
</evidence>
<sequence>MPLWSFMYCGKLTTAEPAILLDILMVADKFEVPSCMRDCSQLLTSFPMTTESALLYLDHPCSILTPATVHHLIVAAKDFLAKKYSAVHKFQDEVMNMSLAGIEAIFSSTDLQVVHEDCLYGTVPRTGRKTHMAYGTLRGILTCTDNDIDHEQITKRVTEVLLCKAYPAHRPDDLAACATSSQQFAERAYKYRHLKLVAFDQPCPQVIAYMDLKREECSKLFPSEQICSHPFYVAGQGFFLLAGCSMVEQSGSFRFGIFLNINLKPKGSTCVSVNYEFAARTRPSTTTPSPYADGPGRRHSPDTRRHKSMPTVLVGIGPSATYASVVPRSPSA</sequence>
<dbReference type="InterPro" id="IPR045890">
    <property type="entry name" value="POB1-like"/>
</dbReference>
<evidence type="ECO:0000256" key="1">
    <source>
        <dbReference type="SAM" id="MobiDB-lite"/>
    </source>
</evidence>
<dbReference type="AlphaFoldDB" id="N1QS60"/>